<reference evidence="1" key="1">
    <citation type="submission" date="2022-06" db="EMBL/GenBank/DDBJ databases">
        <title>Draft genome sequence of Streptomyces sp. RB6PN25 isolated from peat swamp forest in Thailand.</title>
        <authorList>
            <person name="Duangmal K."/>
            <person name="Klaysubun C."/>
        </authorList>
    </citation>
    <scope>NUCLEOTIDE SEQUENCE</scope>
    <source>
        <strain evidence="1">RB6PN25</strain>
    </source>
</reference>
<proteinExistence type="predicted"/>
<gene>
    <name evidence="1" type="ORF">NGB36_09180</name>
</gene>
<organism evidence="1 2">
    <name type="scientific">Streptomyces humicola</name>
    <dbReference type="NCBI Taxonomy" id="2953240"/>
    <lineage>
        <taxon>Bacteria</taxon>
        <taxon>Bacillati</taxon>
        <taxon>Actinomycetota</taxon>
        <taxon>Actinomycetes</taxon>
        <taxon>Kitasatosporales</taxon>
        <taxon>Streptomycetaceae</taxon>
        <taxon>Streptomyces</taxon>
    </lineage>
</organism>
<dbReference type="RefSeq" id="WP_255919687.1">
    <property type="nucleotide sequence ID" value="NZ_JANFNG010000005.1"/>
</dbReference>
<comment type="caution">
    <text evidence="1">The sequence shown here is derived from an EMBL/GenBank/DDBJ whole genome shotgun (WGS) entry which is preliminary data.</text>
</comment>
<dbReference type="Proteomes" id="UP001057702">
    <property type="component" value="Unassembled WGS sequence"/>
</dbReference>
<sequence>MQSSAATVDDGGSSCTPGASIASADDAQTAEAYAYGTAWAILRVLDGQQPAAVRLGRNTEGFFIIPGELCPVPPTFEALKRWNKWEKFTAARAAMERCEYAGCYADSLADCRYLADHEAAAMHEALDEAAGLPDAAYDYGVLAESAIHFALNNGHAHQTAS</sequence>
<name>A0ABT1PSZ6_9ACTN</name>
<protein>
    <submittedName>
        <fullName evidence="1">Uncharacterized protein</fullName>
    </submittedName>
</protein>
<dbReference type="EMBL" id="JANFNG010000005">
    <property type="protein sequence ID" value="MCQ4080771.1"/>
    <property type="molecule type" value="Genomic_DNA"/>
</dbReference>
<evidence type="ECO:0000313" key="2">
    <source>
        <dbReference type="Proteomes" id="UP001057702"/>
    </source>
</evidence>
<accession>A0ABT1PSZ6</accession>
<evidence type="ECO:0000313" key="1">
    <source>
        <dbReference type="EMBL" id="MCQ4080771.1"/>
    </source>
</evidence>
<keyword evidence="2" id="KW-1185">Reference proteome</keyword>